<dbReference type="RefSeq" id="XP_060446344.1">
    <property type="nucleotide sequence ID" value="XM_060584283.1"/>
</dbReference>
<dbReference type="PANTHER" id="PTHR33840">
    <property type="match status" value="1"/>
</dbReference>
<organism evidence="2 3">
    <name type="scientific">Colletotrichum phormii</name>
    <dbReference type="NCBI Taxonomy" id="359342"/>
    <lineage>
        <taxon>Eukaryota</taxon>
        <taxon>Fungi</taxon>
        <taxon>Dikarya</taxon>
        <taxon>Ascomycota</taxon>
        <taxon>Pezizomycotina</taxon>
        <taxon>Sordariomycetes</taxon>
        <taxon>Hypocreomycetidae</taxon>
        <taxon>Glomerellales</taxon>
        <taxon>Glomerellaceae</taxon>
        <taxon>Colletotrichum</taxon>
        <taxon>Colletotrichum acutatum species complex</taxon>
    </lineage>
</organism>
<dbReference type="AlphaFoldDB" id="A0AAI9ZT56"/>
<dbReference type="InterPro" id="IPR018712">
    <property type="entry name" value="Tle1-like_cat"/>
</dbReference>
<comment type="caution">
    <text evidence="2">The sequence shown here is derived from an EMBL/GenBank/DDBJ whole genome shotgun (WGS) entry which is preliminary data.</text>
</comment>
<name>A0AAI9ZT56_9PEZI</name>
<feature type="domain" description="T6SS Phospholipase effector Tle1-like catalytic" evidence="1">
    <location>
        <begin position="70"/>
        <end position="452"/>
    </location>
</feature>
<keyword evidence="3" id="KW-1185">Reference proteome</keyword>
<accession>A0AAI9ZT56</accession>
<reference evidence="2" key="1">
    <citation type="submission" date="2021-06" db="EMBL/GenBank/DDBJ databases">
        <title>Comparative genomics, transcriptomics and evolutionary studies reveal genomic signatures of adaptation to plant cell wall in hemibiotrophic fungi.</title>
        <authorList>
            <consortium name="DOE Joint Genome Institute"/>
            <person name="Baroncelli R."/>
            <person name="Diaz J.F."/>
            <person name="Benocci T."/>
            <person name="Peng M."/>
            <person name="Battaglia E."/>
            <person name="Haridas S."/>
            <person name="Andreopoulos W."/>
            <person name="Labutti K."/>
            <person name="Pangilinan J."/>
            <person name="Floch G.L."/>
            <person name="Makela M.R."/>
            <person name="Henrissat B."/>
            <person name="Grigoriev I.V."/>
            <person name="Crouch J.A."/>
            <person name="De Vries R.P."/>
            <person name="Sukno S.A."/>
            <person name="Thon M.R."/>
        </authorList>
    </citation>
    <scope>NUCLEOTIDE SEQUENCE</scope>
    <source>
        <strain evidence="2">CBS 102054</strain>
    </source>
</reference>
<evidence type="ECO:0000259" key="1">
    <source>
        <dbReference type="Pfam" id="PF09994"/>
    </source>
</evidence>
<dbReference type="Pfam" id="PF09994">
    <property type="entry name" value="T6SS_Tle1-like_cat"/>
    <property type="match status" value="1"/>
</dbReference>
<evidence type="ECO:0000313" key="3">
    <source>
        <dbReference type="Proteomes" id="UP001243989"/>
    </source>
</evidence>
<evidence type="ECO:0000313" key="2">
    <source>
        <dbReference type="EMBL" id="KAK1637737.1"/>
    </source>
</evidence>
<sequence length="662" mass="74535">MSPNSPSSTNSSNLWRSFVQGTTDVKTHHTVATNEAKDTLLSADYLEEVDKLQVARKTLVPDKYQKSTPKRIIICCDGTWQSSVSGQQNIPSNVTRLSRSIALTGSVKKDGTIKKDEDVKKDAEEDSICQQVVFYSAGVGTGGGVNILERGRQATFGDGLVASVIEAYNFIVMNYAPHDQLFFFGFSRGAYTARSVAGLITDIGIIQPQEMVDFPALYDLYRRHSHNDSFNFRQSKEYRQWITGVRAKGFQDWQGHEQEDHHWDQKPHNLPPEFTRAIEVVGVFDTVGSLGIPGLTWTQGATTKVARLAPWLGIDDLGFHNPSLSRYIKHAYHALALDEHRQPFTPTLWRLPLKTDQCPTCHEQPKAQLAKKFRSLLKVNSRATEEELSGAWKALIEREMADQLNGDQPTLQQVWFPGGHINIGGGNPGLLYGFPFDFEQISLISFTWMCDQIKTFIQLDDEHGYKDGKYTMSTLADREIASRNRLIHSSRHPQPFGVNWVVQRVRQGLDYSKIYEMFFKAPSYDPEAAWATGPIVDIFAPIMRAVPFLSKFRTPGEYKKDDVGNDLGQTNEEIHPSVNYRVANHATYNPSSLEGFTRSKKMASKGKKLEFLYEWKKGDVVVPEYVIKPADLIARRLAEVSTGGNKFVDDLVKRAEVSLQSS</sequence>
<dbReference type="EMBL" id="JAHMHQ010000008">
    <property type="protein sequence ID" value="KAK1637737.1"/>
    <property type="molecule type" value="Genomic_DNA"/>
</dbReference>
<dbReference type="PANTHER" id="PTHR33840:SF16">
    <property type="entry name" value="DUF2235 DOMAIN-CONTAINING PROTEIN"/>
    <property type="match status" value="1"/>
</dbReference>
<dbReference type="Proteomes" id="UP001243989">
    <property type="component" value="Unassembled WGS sequence"/>
</dbReference>
<proteinExistence type="predicted"/>
<protein>
    <recommendedName>
        <fullName evidence="1">T6SS Phospholipase effector Tle1-like catalytic domain-containing protein</fullName>
    </recommendedName>
</protein>
<gene>
    <name evidence="2" type="ORF">BDP81DRAFT_317720</name>
</gene>
<dbReference type="GeneID" id="85469145"/>